<keyword evidence="3 12" id="KW-0132">Cell division</keyword>
<protein>
    <recommendedName>
        <fullName evidence="12 13">Phospho-N-acetylmuramoyl-pentapeptide-transferase</fullName>
        <ecNumber evidence="12 13">2.7.8.13</ecNumber>
    </recommendedName>
    <alternativeName>
        <fullName evidence="12">UDP-MurNAc-pentapeptide phosphotransferase</fullName>
    </alternativeName>
</protein>
<dbReference type="GO" id="GO:0046872">
    <property type="term" value="F:metal ion binding"/>
    <property type="evidence" value="ECO:0007669"/>
    <property type="project" value="UniProtKB-KW"/>
</dbReference>
<feature type="binding site" evidence="14">
    <location>
        <position position="265"/>
    </location>
    <ligand>
        <name>Mg(2+)</name>
        <dbReference type="ChEBI" id="CHEBI:18420"/>
    </ligand>
</feature>
<dbReference type="PANTHER" id="PTHR22926:SF5">
    <property type="entry name" value="PHOSPHO-N-ACETYLMURAMOYL-PENTAPEPTIDE-TRANSFERASE HOMOLOG"/>
    <property type="match status" value="1"/>
</dbReference>
<dbReference type="EMBL" id="LWLG01000015">
    <property type="protein sequence ID" value="OAQ20136.1"/>
    <property type="molecule type" value="Genomic_DNA"/>
</dbReference>
<dbReference type="UniPathway" id="UPA00219"/>
<organism evidence="15 16">
    <name type="scientific">Thermosulfurimonas dismutans</name>
    <dbReference type="NCBI Taxonomy" id="999894"/>
    <lineage>
        <taxon>Bacteria</taxon>
        <taxon>Pseudomonadati</taxon>
        <taxon>Thermodesulfobacteriota</taxon>
        <taxon>Thermodesulfobacteria</taxon>
        <taxon>Thermodesulfobacteriales</taxon>
        <taxon>Thermodesulfobacteriaceae</taxon>
        <taxon>Thermosulfurimonas</taxon>
    </lineage>
</organism>
<accession>A0A179D265</accession>
<dbReference type="InterPro" id="IPR000715">
    <property type="entry name" value="Glycosyl_transferase_4"/>
</dbReference>
<dbReference type="GO" id="GO:0008963">
    <property type="term" value="F:phospho-N-acetylmuramoyl-pentapeptide-transferase activity"/>
    <property type="evidence" value="ECO:0007669"/>
    <property type="project" value="UniProtKB-UniRule"/>
</dbReference>
<feature type="transmembrane region" description="Helical" evidence="12">
    <location>
        <begin position="26"/>
        <end position="48"/>
    </location>
</feature>
<comment type="similarity">
    <text evidence="2 12">Belongs to the glycosyltransferase 4 family. MraY subfamily.</text>
</comment>
<feature type="transmembrane region" description="Helical" evidence="12">
    <location>
        <begin position="172"/>
        <end position="191"/>
    </location>
</feature>
<evidence type="ECO:0000256" key="12">
    <source>
        <dbReference type="HAMAP-Rule" id="MF_00038"/>
    </source>
</evidence>
<gene>
    <name evidence="12" type="primary">mraY</name>
    <name evidence="15" type="ORF">TDIS_1762</name>
</gene>
<evidence type="ECO:0000256" key="1">
    <source>
        <dbReference type="ARBA" id="ARBA00004141"/>
    </source>
</evidence>
<keyword evidence="16" id="KW-1185">Reference proteome</keyword>
<dbReference type="PATRIC" id="fig|999894.6.peg.1760"/>
<evidence type="ECO:0000256" key="3">
    <source>
        <dbReference type="ARBA" id="ARBA00022618"/>
    </source>
</evidence>
<keyword evidence="4 12" id="KW-0808">Transferase</keyword>
<comment type="pathway">
    <text evidence="12">Cell wall biogenesis; peptidoglycan biosynthesis.</text>
</comment>
<sequence>MFYHLLYPLHEWFGPFNVFRYITFRALYATLTAGLLVFFLMPPYIAYLRRRQFGQVIREEGPKEHLRKAGTPTMGGVVLIAAIVLSVLLWGNLTNPYLWLAVGTLVTFGFIGFLDDYRKISRGRNLGLRAREKLAFQALLAVGLWYCLFQKIGFDTTLTFPFFKDLRPELGLLYLPFIYLVVVGTSNAMNLTDGLDGLAIVPFTVVSAVYAVLSYVAGHVKFAHYLQVPYIPGVGELTVFCGAMVGAGLGFLWYNAHPAEIFMGDVGSLGLGAALGAVAVMVKQELLLVLAGGIFVAEAVSVILQVAYFKLTGGKRIFRMAPLHHHFELSGWPENKVVVRFWILAVICGILALSTLKLR</sequence>
<evidence type="ECO:0000313" key="15">
    <source>
        <dbReference type="EMBL" id="OAQ20136.1"/>
    </source>
</evidence>
<dbReference type="PROSITE" id="PS01348">
    <property type="entry name" value="MRAY_2"/>
    <property type="match status" value="1"/>
</dbReference>
<keyword evidence="12 14" id="KW-0479">Metal-binding</keyword>
<dbReference type="OrthoDB" id="9805475at2"/>
<dbReference type="AlphaFoldDB" id="A0A179D265"/>
<feature type="transmembrane region" description="Helical" evidence="12">
    <location>
        <begin position="69"/>
        <end position="91"/>
    </location>
</feature>
<dbReference type="GO" id="GO:0051301">
    <property type="term" value="P:cell division"/>
    <property type="evidence" value="ECO:0007669"/>
    <property type="project" value="UniProtKB-KW"/>
</dbReference>
<keyword evidence="7 12" id="KW-0573">Peptidoglycan synthesis</keyword>
<keyword evidence="12" id="KW-1003">Cell membrane</keyword>
<comment type="cofactor">
    <cofactor evidence="12 14">
        <name>Mg(2+)</name>
        <dbReference type="ChEBI" id="CHEBI:18420"/>
    </cofactor>
</comment>
<dbReference type="PROSITE" id="PS01347">
    <property type="entry name" value="MRAY_1"/>
    <property type="match status" value="1"/>
</dbReference>
<keyword evidence="6 12" id="KW-0133">Cell shape</keyword>
<dbReference type="GO" id="GO:0051992">
    <property type="term" value="F:UDP-N-acetylmuramoyl-L-alanyl-D-glutamyl-meso-2,6-diaminopimelyl-D-alanyl-D-alanine:undecaprenyl-phosphate transferase activity"/>
    <property type="evidence" value="ECO:0007669"/>
    <property type="project" value="RHEA"/>
</dbReference>
<feature type="transmembrane region" description="Helical" evidence="12">
    <location>
        <begin position="198"/>
        <end position="217"/>
    </location>
</feature>
<keyword evidence="12 14" id="KW-0460">Magnesium</keyword>
<dbReference type="PANTHER" id="PTHR22926">
    <property type="entry name" value="PHOSPHO-N-ACETYLMURAMOYL-PENTAPEPTIDE-TRANSFERASE"/>
    <property type="match status" value="1"/>
</dbReference>
<evidence type="ECO:0000256" key="11">
    <source>
        <dbReference type="ARBA" id="ARBA00023316"/>
    </source>
</evidence>
<evidence type="ECO:0000313" key="16">
    <source>
        <dbReference type="Proteomes" id="UP000078390"/>
    </source>
</evidence>
<dbReference type="GO" id="GO:0071555">
    <property type="term" value="P:cell wall organization"/>
    <property type="evidence" value="ECO:0007669"/>
    <property type="project" value="UniProtKB-KW"/>
</dbReference>
<reference evidence="15 16" key="1">
    <citation type="submission" date="2016-04" db="EMBL/GenBank/DDBJ databases">
        <title>Genome analysis of Thermosulfurimonas dismutans, the first thermophilic sulfur-disproportionating bacterium of the phylum Thermodesulfobacteria.</title>
        <authorList>
            <person name="Mardanov A.V."/>
            <person name="Beletsky A.V."/>
            <person name="Kadnikov V.V."/>
            <person name="Slobodkin A.I."/>
            <person name="Ravin N.V."/>
        </authorList>
    </citation>
    <scope>NUCLEOTIDE SEQUENCE [LARGE SCALE GENOMIC DNA]</scope>
    <source>
        <strain evidence="15 16">S95</strain>
    </source>
</reference>
<dbReference type="STRING" id="999894.TDIS_1762"/>
<dbReference type="NCBIfam" id="TIGR00445">
    <property type="entry name" value="mraY"/>
    <property type="match status" value="1"/>
</dbReference>
<evidence type="ECO:0000256" key="14">
    <source>
        <dbReference type="PIRSR" id="PIRSR600715-1"/>
    </source>
</evidence>
<name>A0A179D265_9BACT</name>
<comment type="function">
    <text evidence="12">Catalyzes the initial step of the lipid cycle reactions in the biosynthesis of the cell wall peptidoglycan: transfers peptidoglycan precursor phospho-MurNAc-pentapeptide from UDP-MurNAc-pentapeptide onto the lipid carrier undecaprenyl phosphate, yielding undecaprenyl-pyrophosphoryl-MurNAc-pentapeptide, known as lipid I.</text>
</comment>
<comment type="caution">
    <text evidence="15">The sequence shown here is derived from an EMBL/GenBank/DDBJ whole genome shotgun (WGS) entry which is preliminary data.</text>
</comment>
<evidence type="ECO:0000256" key="8">
    <source>
        <dbReference type="ARBA" id="ARBA00022989"/>
    </source>
</evidence>
<keyword evidence="9 12" id="KW-0472">Membrane</keyword>
<comment type="subcellular location">
    <subcellularLocation>
        <location evidence="12">Cell membrane</location>
        <topology evidence="12">Multi-pass membrane protein</topology>
    </subcellularLocation>
    <subcellularLocation>
        <location evidence="1">Membrane</location>
        <topology evidence="1">Multi-pass membrane protein</topology>
    </subcellularLocation>
</comment>
<dbReference type="EC" id="2.7.8.13" evidence="12 13"/>
<keyword evidence="10 12" id="KW-0131">Cell cycle</keyword>
<dbReference type="GO" id="GO:0005886">
    <property type="term" value="C:plasma membrane"/>
    <property type="evidence" value="ECO:0007669"/>
    <property type="project" value="UniProtKB-SubCell"/>
</dbReference>
<evidence type="ECO:0000256" key="10">
    <source>
        <dbReference type="ARBA" id="ARBA00023306"/>
    </source>
</evidence>
<evidence type="ECO:0000256" key="2">
    <source>
        <dbReference type="ARBA" id="ARBA00005583"/>
    </source>
</evidence>
<feature type="transmembrane region" description="Helical" evidence="12">
    <location>
        <begin position="97"/>
        <end position="114"/>
    </location>
</feature>
<evidence type="ECO:0000256" key="6">
    <source>
        <dbReference type="ARBA" id="ARBA00022960"/>
    </source>
</evidence>
<evidence type="ECO:0000256" key="5">
    <source>
        <dbReference type="ARBA" id="ARBA00022692"/>
    </source>
</evidence>
<feature type="transmembrane region" description="Helical" evidence="12">
    <location>
        <begin position="237"/>
        <end position="254"/>
    </location>
</feature>
<keyword evidence="11 12" id="KW-0961">Cell wall biogenesis/degradation</keyword>
<dbReference type="CDD" id="cd06852">
    <property type="entry name" value="GT_MraY"/>
    <property type="match status" value="1"/>
</dbReference>
<comment type="catalytic activity">
    <reaction evidence="12">
        <text>UDP-N-acetyl-alpha-D-muramoyl-L-alanyl-gamma-D-glutamyl-meso-2,6-diaminopimeloyl-D-alanyl-D-alanine + di-trans,octa-cis-undecaprenyl phosphate = di-trans,octa-cis-undecaprenyl diphospho-N-acetyl-alpha-D-muramoyl-L-alanyl-D-glutamyl-meso-2,6-diaminopimeloyl-D-alanyl-D-alanine + UMP</text>
        <dbReference type="Rhea" id="RHEA:28386"/>
        <dbReference type="ChEBI" id="CHEBI:57865"/>
        <dbReference type="ChEBI" id="CHEBI:60392"/>
        <dbReference type="ChEBI" id="CHEBI:61386"/>
        <dbReference type="ChEBI" id="CHEBI:61387"/>
        <dbReference type="EC" id="2.7.8.13"/>
    </reaction>
</comment>
<dbReference type="GO" id="GO:0008360">
    <property type="term" value="P:regulation of cell shape"/>
    <property type="evidence" value="ECO:0007669"/>
    <property type="project" value="UniProtKB-KW"/>
</dbReference>
<evidence type="ECO:0000256" key="13">
    <source>
        <dbReference type="NCBIfam" id="TIGR00445"/>
    </source>
</evidence>
<keyword evidence="5 12" id="KW-0812">Transmembrane</keyword>
<dbReference type="RefSeq" id="WP_068671399.1">
    <property type="nucleotide sequence ID" value="NZ_LWLG01000015.1"/>
</dbReference>
<dbReference type="HAMAP" id="MF_00038">
    <property type="entry name" value="MraY"/>
    <property type="match status" value="1"/>
</dbReference>
<keyword evidence="8 12" id="KW-1133">Transmembrane helix</keyword>
<dbReference type="Pfam" id="PF00953">
    <property type="entry name" value="Glycos_transf_4"/>
    <property type="match status" value="1"/>
</dbReference>
<dbReference type="InterPro" id="IPR003524">
    <property type="entry name" value="PNAcMuramoyl-5peptid_Trfase"/>
</dbReference>
<dbReference type="Pfam" id="PF10555">
    <property type="entry name" value="MraY_sig1"/>
    <property type="match status" value="1"/>
</dbReference>
<dbReference type="GO" id="GO:0009252">
    <property type="term" value="P:peptidoglycan biosynthetic process"/>
    <property type="evidence" value="ECO:0007669"/>
    <property type="project" value="UniProtKB-UniRule"/>
</dbReference>
<evidence type="ECO:0000256" key="4">
    <source>
        <dbReference type="ARBA" id="ARBA00022679"/>
    </source>
</evidence>
<dbReference type="Proteomes" id="UP000078390">
    <property type="component" value="Unassembled WGS sequence"/>
</dbReference>
<evidence type="ECO:0000256" key="9">
    <source>
        <dbReference type="ARBA" id="ARBA00023136"/>
    </source>
</evidence>
<dbReference type="InterPro" id="IPR018480">
    <property type="entry name" value="PNAcMuramoyl-5peptid_Trfase_CS"/>
</dbReference>
<feature type="transmembrane region" description="Helical" evidence="12">
    <location>
        <begin position="288"/>
        <end position="309"/>
    </location>
</feature>
<feature type="binding site" evidence="14">
    <location>
        <position position="190"/>
    </location>
    <ligand>
        <name>Mg(2+)</name>
        <dbReference type="ChEBI" id="CHEBI:18420"/>
    </ligand>
</feature>
<evidence type="ECO:0000256" key="7">
    <source>
        <dbReference type="ARBA" id="ARBA00022984"/>
    </source>
</evidence>
<feature type="transmembrane region" description="Helical" evidence="12">
    <location>
        <begin position="337"/>
        <end position="356"/>
    </location>
</feature>
<feature type="transmembrane region" description="Helical" evidence="12">
    <location>
        <begin position="134"/>
        <end position="152"/>
    </location>
</feature>
<proteinExistence type="inferred from homology"/>